<proteinExistence type="predicted"/>
<reference evidence="2" key="1">
    <citation type="submission" date="2017-07" db="EMBL/GenBank/DDBJ databases">
        <title>Taro Niue Genome Assembly and Annotation.</title>
        <authorList>
            <person name="Atibalentja N."/>
            <person name="Keating K."/>
            <person name="Fields C.J."/>
        </authorList>
    </citation>
    <scope>NUCLEOTIDE SEQUENCE</scope>
    <source>
        <strain evidence="2">Niue_2</strain>
        <tissue evidence="2">Leaf</tissue>
    </source>
</reference>
<dbReference type="Proteomes" id="UP000652761">
    <property type="component" value="Unassembled WGS sequence"/>
</dbReference>
<comment type="caution">
    <text evidence="2">The sequence shown here is derived from an EMBL/GenBank/DDBJ whole genome shotgun (WGS) entry which is preliminary data.</text>
</comment>
<dbReference type="AlphaFoldDB" id="A0A843WCQ8"/>
<name>A0A843WCQ8_COLES</name>
<organism evidence="2 3">
    <name type="scientific">Colocasia esculenta</name>
    <name type="common">Wild taro</name>
    <name type="synonym">Arum esculentum</name>
    <dbReference type="NCBI Taxonomy" id="4460"/>
    <lineage>
        <taxon>Eukaryota</taxon>
        <taxon>Viridiplantae</taxon>
        <taxon>Streptophyta</taxon>
        <taxon>Embryophyta</taxon>
        <taxon>Tracheophyta</taxon>
        <taxon>Spermatophyta</taxon>
        <taxon>Magnoliopsida</taxon>
        <taxon>Liliopsida</taxon>
        <taxon>Araceae</taxon>
        <taxon>Aroideae</taxon>
        <taxon>Colocasieae</taxon>
        <taxon>Colocasia</taxon>
    </lineage>
</organism>
<feature type="region of interest" description="Disordered" evidence="1">
    <location>
        <begin position="259"/>
        <end position="280"/>
    </location>
</feature>
<feature type="region of interest" description="Disordered" evidence="1">
    <location>
        <begin position="232"/>
        <end position="251"/>
    </location>
</feature>
<evidence type="ECO:0000313" key="2">
    <source>
        <dbReference type="EMBL" id="MQM01964.1"/>
    </source>
</evidence>
<evidence type="ECO:0000313" key="3">
    <source>
        <dbReference type="Proteomes" id="UP000652761"/>
    </source>
</evidence>
<protein>
    <submittedName>
        <fullName evidence="2">Uncharacterized protein</fullName>
    </submittedName>
</protein>
<feature type="region of interest" description="Disordered" evidence="1">
    <location>
        <begin position="185"/>
        <end position="217"/>
    </location>
</feature>
<feature type="compositionally biased region" description="Basic and acidic residues" evidence="1">
    <location>
        <begin position="10"/>
        <end position="21"/>
    </location>
</feature>
<gene>
    <name evidence="2" type="ORF">Taro_034724</name>
</gene>
<dbReference type="EMBL" id="NMUH01002764">
    <property type="protein sequence ID" value="MQM01964.1"/>
    <property type="molecule type" value="Genomic_DNA"/>
</dbReference>
<accession>A0A843WCQ8</accession>
<evidence type="ECO:0000256" key="1">
    <source>
        <dbReference type="SAM" id="MobiDB-lite"/>
    </source>
</evidence>
<feature type="region of interest" description="Disordered" evidence="1">
    <location>
        <begin position="1"/>
        <end position="53"/>
    </location>
</feature>
<sequence length="431" mass="45362">MGKLRMKMRTPYEDKSPHEDANPLADDDYNLTFDGMPSPDVADLPRMSPTEQGHASANIVAGEGMGCPDVIVPVVGGLVSLQAIHDLLTSGPETGLPDCSDFNFVESDERAWPQVLHSAMAISSPADLPNASPTEEGEIPRRTNNVRLIAELMEASLAAASPPSTAGVAGAETTSCDVAVASSLSGTSEPLPGGSTDASAGECLHLPETPSLGTITGEAGGTAYLEEVSKDVPTPSGAQAADSGPLQPSSSEALFEEPSAFPDHGISWPSAPQGAQMPGVDGMLESFMGSARIVMESSSPPSAEVVRDILQRSTLAYHLMGCPRDPWMAAMDSLWGERRQLYQEATLTATRLKIQELEGKISLMEALDLQVTASCERTQTLRVGQAGFCDKVAKLHKTVDEALKRIATYELSIATLDQGVTEAEAKTAALE</sequence>
<keyword evidence="3" id="KW-1185">Reference proteome</keyword>